<evidence type="ECO:0000256" key="1">
    <source>
        <dbReference type="SAM" id="Coils"/>
    </source>
</evidence>
<evidence type="ECO:0000256" key="2">
    <source>
        <dbReference type="SAM" id="MobiDB-lite"/>
    </source>
</evidence>
<name>J7S6G0_HUIN7</name>
<feature type="coiled-coil region" evidence="1">
    <location>
        <begin position="57"/>
        <end position="88"/>
    </location>
</feature>
<dbReference type="AlphaFoldDB" id="J7S6G0"/>
<reference evidence="4" key="2">
    <citation type="submission" date="2012-08" db="EMBL/GenBank/DDBJ databases">
        <title>Genome sequence of Kazachstania naganishii.</title>
        <authorList>
            <person name="Gordon J.L."/>
            <person name="Armisen D."/>
            <person name="Proux-Wera E."/>
            <person name="OhEigeartaigh S.S."/>
            <person name="Byrne K.P."/>
            <person name="Wolfe K.H."/>
        </authorList>
    </citation>
    <scope>NUCLEOTIDE SEQUENCE [LARGE SCALE GENOMIC DNA]</scope>
    <source>
        <strain evidence="4">ATCC MYA-139 / BCRC 22969 / CBS 8797 / CCRC 22969 / KCTC 17520 / NBRC 10181 / NCYC 3082</strain>
    </source>
</reference>
<keyword evidence="1" id="KW-0175">Coiled coil</keyword>
<gene>
    <name evidence="3" type="primary">KNAG0E00960</name>
    <name evidence="3" type="ordered locus">KNAG_0E00960</name>
</gene>
<proteinExistence type="predicted"/>
<dbReference type="KEGG" id="kng:KNAG_0E00960"/>
<protein>
    <submittedName>
        <fullName evidence="3">Uncharacterized protein</fullName>
    </submittedName>
</protein>
<feature type="compositionally biased region" description="Basic and acidic residues" evidence="2">
    <location>
        <begin position="179"/>
        <end position="202"/>
    </location>
</feature>
<keyword evidence="4" id="KW-1185">Reference proteome</keyword>
<feature type="region of interest" description="Disordered" evidence="2">
    <location>
        <begin position="157"/>
        <end position="216"/>
    </location>
</feature>
<dbReference type="EMBL" id="HE978318">
    <property type="protein sequence ID" value="CCK70364.1"/>
    <property type="molecule type" value="Genomic_DNA"/>
</dbReference>
<reference evidence="3 4" key="1">
    <citation type="journal article" date="2011" name="Proc. Natl. Acad. Sci. U.S.A.">
        <title>Evolutionary erosion of yeast sex chromosomes by mating-type switching accidents.</title>
        <authorList>
            <person name="Gordon J.L."/>
            <person name="Armisen D."/>
            <person name="Proux-Wera E."/>
            <person name="Oheigeartaigh S.S."/>
            <person name="Byrne K.P."/>
            <person name="Wolfe K.H."/>
        </authorList>
    </citation>
    <scope>NUCLEOTIDE SEQUENCE [LARGE SCALE GENOMIC DNA]</scope>
    <source>
        <strain evidence="4">ATCC MYA-139 / BCRC 22969 / CBS 8797 / CCRC 22969 / KCTC 17520 / NBRC 10181 / NCYC 3082</strain>
    </source>
</reference>
<evidence type="ECO:0000313" key="4">
    <source>
        <dbReference type="Proteomes" id="UP000006310"/>
    </source>
</evidence>
<dbReference type="Proteomes" id="UP000006310">
    <property type="component" value="Chromosome 5"/>
</dbReference>
<dbReference type="GeneID" id="34526064"/>
<dbReference type="HOGENOM" id="CLU_1219844_0_0_1"/>
<accession>J7S6G0</accession>
<sequence length="227" mass="26968">MITEDLTEDRTGPEEYNYYKYRDFSITLNTNATPQALATKEKDQKDLTPFPHISMNPEELKREKNRIASELQSLQKQLERNVNSYADRQRKNNIVSDLELQLEMKRQRFSHKMQEMHLEREMTRTLENIRHAQYQLKQEQRLIKQQAKKMQFEGFQQTTESQKHSTKTAVVSAKPIHSAAKETEKEVLVSERHQTPTTEPKKSVNSQRVKKSHKVKSWFKLHCQKKK</sequence>
<evidence type="ECO:0000313" key="3">
    <source>
        <dbReference type="EMBL" id="CCK70364.1"/>
    </source>
</evidence>
<dbReference type="RefSeq" id="XP_022464610.1">
    <property type="nucleotide sequence ID" value="XM_022608078.1"/>
</dbReference>
<organism evidence="3 4">
    <name type="scientific">Huiozyma naganishii (strain ATCC MYA-139 / BCRC 22969 / CBS 8797 / KCTC 17520 / NBRC 10181 / NCYC 3082 / Yp74L-3)</name>
    <name type="common">Yeast</name>
    <name type="synonym">Kazachstania naganishii</name>
    <dbReference type="NCBI Taxonomy" id="1071383"/>
    <lineage>
        <taxon>Eukaryota</taxon>
        <taxon>Fungi</taxon>
        <taxon>Dikarya</taxon>
        <taxon>Ascomycota</taxon>
        <taxon>Saccharomycotina</taxon>
        <taxon>Saccharomycetes</taxon>
        <taxon>Saccharomycetales</taxon>
        <taxon>Saccharomycetaceae</taxon>
        <taxon>Huiozyma</taxon>
    </lineage>
</organism>